<dbReference type="FunCoup" id="H3AL31">
    <property type="interactions" value="3100"/>
</dbReference>
<dbReference type="GO" id="GO:0016887">
    <property type="term" value="F:ATP hydrolysis activity"/>
    <property type="evidence" value="ECO:0007669"/>
    <property type="project" value="InterPro"/>
</dbReference>
<sequence length="831" mass="95499">DFVFSSVFQLCPKFLHTNSTSHTWPFSAIAELIVNLFSPPLSHRQFLIQKTTHARNLLLGASVSNYVARKIRLGRMFKKIYWDFFFLRGRVGVGLYGGGLFSVAFFQGSQVSVLICSHQPLFAGFKSQSWVNTVCFKETLSPPLLFISKFFFCLISSEESEDSLKAILGHSLFSDEKALLAELDAVMGRRGTRIIIWSIRQCKGGKTEFDFDTDKYDIRIPDDFVDEKNGNKSYRRQERMDQIVPESDYSLRAYCSILYLKPRMQIILRGQKVKTQLVSKNLAHIERDVYKPQFLTRNIKITFGFNWKNKEHYGIMMYHKNRLIKAYERVGCQLRANNMGVGVIGVIECSFLKPTHNKQDFDYTKEYRLTISALGQKLNDYWNEKKANKYQEDPQNTVAIEDEQVRPDQNWVQCDSCLKWRKLPDGINPDKLPDKWYCWSNPDPQYRSCDVPEEPEDEDLHPTYEKTYKKQERVRFKEKKTKQICSLLLQIGLEQVKLPCPSLPASSPSKGVPQSMESHLVPTADFGMSLMVTNVVSLSAPESTPDSNSFKNARKRRLSMNSSNLNAKKQRLNDDDDVIILDEKSTPRPKETLNLSKVKIERKDSVETNGFHMECVEEGNEENADRNGERCVAVTQTETSSPVIKREEPTGGTSEVKNGSKEETQSTPCKIVNKLNTSAVDCSGQLDELKNKLHSETQEKEQYRNQYTVLLNQVKKLEAQLSERLVKKEVNHQSTETDFKFPGNLSKSSEDFAKLSSEEMVVLHQQTAQEMEKLKEQCHILQNLKSDCCKCALKSSEVDEMVEQLDNVFRQLDKCSTEKDEYKNKVIFLSI</sequence>
<dbReference type="STRING" id="7897.ENSLACP00000010352"/>
<feature type="region of interest" description="Disordered" evidence="5">
    <location>
        <begin position="634"/>
        <end position="669"/>
    </location>
</feature>
<evidence type="ECO:0000256" key="4">
    <source>
        <dbReference type="SAM" id="Coils"/>
    </source>
</evidence>
<reference evidence="7" key="3">
    <citation type="submission" date="2025-09" db="UniProtKB">
        <authorList>
            <consortium name="Ensembl"/>
        </authorList>
    </citation>
    <scope>IDENTIFICATION</scope>
</reference>
<dbReference type="Pfam" id="PF17942">
    <property type="entry name" value="Morc6_S5"/>
    <property type="match status" value="1"/>
</dbReference>
<feature type="domain" description="CW-type" evidence="6">
    <location>
        <begin position="405"/>
        <end position="457"/>
    </location>
</feature>
<keyword evidence="8" id="KW-1185">Reference proteome</keyword>
<evidence type="ECO:0000256" key="1">
    <source>
        <dbReference type="ARBA" id="ARBA00022723"/>
    </source>
</evidence>
<dbReference type="InterPro" id="IPR045261">
    <property type="entry name" value="MORC_ATPase"/>
</dbReference>
<dbReference type="Ensembl" id="ENSLACT00000010431.1">
    <property type="protein sequence ID" value="ENSLACP00000010352.1"/>
    <property type="gene ID" value="ENSLACG00000009118.1"/>
</dbReference>
<dbReference type="Gene3D" id="3.30.40.100">
    <property type="match status" value="1"/>
</dbReference>
<accession>H3AL31</accession>
<organism evidence="7 8">
    <name type="scientific">Latimeria chalumnae</name>
    <name type="common">Coelacanth</name>
    <dbReference type="NCBI Taxonomy" id="7897"/>
    <lineage>
        <taxon>Eukaryota</taxon>
        <taxon>Metazoa</taxon>
        <taxon>Chordata</taxon>
        <taxon>Craniata</taxon>
        <taxon>Vertebrata</taxon>
        <taxon>Euteleostomi</taxon>
        <taxon>Coelacanthiformes</taxon>
        <taxon>Coelacanthidae</taxon>
        <taxon>Latimeria</taxon>
    </lineage>
</organism>
<dbReference type="InParanoid" id="H3AL31"/>
<reference evidence="8" key="1">
    <citation type="submission" date="2011-08" db="EMBL/GenBank/DDBJ databases">
        <title>The draft genome of Latimeria chalumnae.</title>
        <authorList>
            <person name="Di Palma F."/>
            <person name="Alfoldi J."/>
            <person name="Johnson J."/>
            <person name="Berlin A."/>
            <person name="Gnerre S."/>
            <person name="Jaffe D."/>
            <person name="MacCallum I."/>
            <person name="Young S."/>
            <person name="Walker B.J."/>
            <person name="Lander E."/>
            <person name="Lindblad-Toh K."/>
        </authorList>
    </citation>
    <scope>NUCLEOTIDE SEQUENCE [LARGE SCALE GENOMIC DNA]</scope>
    <source>
        <strain evidence="8">Wild caught</strain>
    </source>
</reference>
<dbReference type="OMA" id="HIEHDIY"/>
<proteinExistence type="predicted"/>
<dbReference type="EMBL" id="AFYH01093226">
    <property type="status" value="NOT_ANNOTATED_CDS"/>
    <property type="molecule type" value="Genomic_DNA"/>
</dbReference>
<name>H3AL31_LATCH</name>
<evidence type="ECO:0000256" key="2">
    <source>
        <dbReference type="ARBA" id="ARBA00022771"/>
    </source>
</evidence>
<dbReference type="PANTHER" id="PTHR23336:SF76">
    <property type="entry name" value="MORC S5 DOMAIN-CONTAINING PROTEIN"/>
    <property type="match status" value="1"/>
</dbReference>
<dbReference type="GO" id="GO:0016605">
    <property type="term" value="C:PML body"/>
    <property type="evidence" value="ECO:0007669"/>
    <property type="project" value="TreeGrafter"/>
</dbReference>
<dbReference type="PANTHER" id="PTHR23336">
    <property type="entry name" value="ZINC FINGER CW-TYPE COILED-COIL DOMAIN PROTEIN 3"/>
    <property type="match status" value="1"/>
</dbReference>
<dbReference type="Proteomes" id="UP000008672">
    <property type="component" value="Unassembled WGS sequence"/>
</dbReference>
<keyword evidence="3" id="KW-0862">Zinc</keyword>
<feature type="coiled-coil region" evidence="4">
    <location>
        <begin position="764"/>
        <end position="825"/>
    </location>
</feature>
<dbReference type="GeneTree" id="ENSGT00940000160495"/>
<dbReference type="EMBL" id="AFYH01093229">
    <property type="status" value="NOT_ANNOTATED_CDS"/>
    <property type="molecule type" value="Genomic_DNA"/>
</dbReference>
<evidence type="ECO:0000313" key="7">
    <source>
        <dbReference type="Ensembl" id="ENSLACP00000010352.1"/>
    </source>
</evidence>
<dbReference type="InterPro" id="IPR041006">
    <property type="entry name" value="Morc_S5"/>
</dbReference>
<gene>
    <name evidence="7" type="primary">MORC3</name>
</gene>
<keyword evidence="1" id="KW-0479">Metal-binding</keyword>
<evidence type="ECO:0000256" key="3">
    <source>
        <dbReference type="ARBA" id="ARBA00022833"/>
    </source>
</evidence>
<dbReference type="AlphaFoldDB" id="H3AL31"/>
<evidence type="ECO:0000259" key="6">
    <source>
        <dbReference type="PROSITE" id="PS51050"/>
    </source>
</evidence>
<reference evidence="7" key="2">
    <citation type="submission" date="2025-08" db="UniProtKB">
        <authorList>
            <consortium name="Ensembl"/>
        </authorList>
    </citation>
    <scope>IDENTIFICATION</scope>
</reference>
<keyword evidence="2" id="KW-0863">Zinc-finger</keyword>
<dbReference type="EMBL" id="AFYH01093227">
    <property type="status" value="NOT_ANNOTATED_CDS"/>
    <property type="molecule type" value="Genomic_DNA"/>
</dbReference>
<dbReference type="GO" id="GO:0008270">
    <property type="term" value="F:zinc ion binding"/>
    <property type="evidence" value="ECO:0007669"/>
    <property type="project" value="UniProtKB-KW"/>
</dbReference>
<dbReference type="EMBL" id="AFYH01093225">
    <property type="status" value="NOT_ANNOTATED_CDS"/>
    <property type="molecule type" value="Genomic_DNA"/>
</dbReference>
<dbReference type="EMBL" id="AFYH01093228">
    <property type="status" value="NOT_ANNOTATED_CDS"/>
    <property type="molecule type" value="Genomic_DNA"/>
</dbReference>
<dbReference type="PROSITE" id="PS51050">
    <property type="entry name" value="ZF_CW"/>
    <property type="match status" value="1"/>
</dbReference>
<feature type="coiled-coil region" evidence="4">
    <location>
        <begin position="686"/>
        <end position="720"/>
    </location>
</feature>
<dbReference type="Pfam" id="PF07496">
    <property type="entry name" value="zf-CW"/>
    <property type="match status" value="1"/>
</dbReference>
<keyword evidence="4" id="KW-0175">Coiled coil</keyword>
<dbReference type="FunFam" id="3.30.40.100:FF:000003">
    <property type="entry name" value="MORC family CW-type zinc finger 3"/>
    <property type="match status" value="1"/>
</dbReference>
<dbReference type="eggNOG" id="KOG1845">
    <property type="taxonomic scope" value="Eukaryota"/>
</dbReference>
<dbReference type="InterPro" id="IPR011124">
    <property type="entry name" value="Znf_CW"/>
</dbReference>
<evidence type="ECO:0000256" key="5">
    <source>
        <dbReference type="SAM" id="MobiDB-lite"/>
    </source>
</evidence>
<dbReference type="HOGENOM" id="CLU_011516_2_0_1"/>
<evidence type="ECO:0000313" key="8">
    <source>
        <dbReference type="Proteomes" id="UP000008672"/>
    </source>
</evidence>
<protein>
    <submittedName>
        <fullName evidence="7">MORC family CW-type zinc finger 3</fullName>
    </submittedName>
</protein>